<evidence type="ECO:0000313" key="1">
    <source>
        <dbReference type="EMBL" id="ASV88253.1"/>
    </source>
</evidence>
<reference evidence="1 2" key="1">
    <citation type="submission" date="2017-07" db="EMBL/GenBank/DDBJ databases">
        <title>Phylogenetic study on the rhizospheric bacterium Ochrobactrum sp. A44.</title>
        <authorList>
            <person name="Krzyzanowska D.M."/>
            <person name="Ossowicki A."/>
            <person name="Rajewska M."/>
            <person name="Maciag T."/>
            <person name="Kaczynski Z."/>
            <person name="Czerwicka M."/>
            <person name="Jafra S."/>
        </authorList>
    </citation>
    <scope>NUCLEOTIDE SEQUENCE [LARGE SCALE GENOMIC DNA]</scope>
    <source>
        <strain evidence="1 2">A44</strain>
        <plasmid evidence="1 2">unnamed1</plasmid>
    </source>
</reference>
<geneLocation type="plasmid" evidence="1 2">
    <name>unnamed1</name>
</geneLocation>
<dbReference type="AlphaFoldDB" id="A0A248UN42"/>
<proteinExistence type="predicted"/>
<sequence>MATFHADQTEKFSEALRAGLNQIGESSADYGFEEVAKSR</sequence>
<dbReference type="Proteomes" id="UP000215256">
    <property type="component" value="Plasmid unnamed1"/>
</dbReference>
<keyword evidence="1" id="KW-0614">Plasmid</keyword>
<evidence type="ECO:0000313" key="2">
    <source>
        <dbReference type="Proteomes" id="UP000215256"/>
    </source>
</evidence>
<dbReference type="KEGG" id="och:CES85_3638"/>
<name>A0A248UN42_9HYPH</name>
<gene>
    <name evidence="1" type="ORF">CES85_3638</name>
</gene>
<protein>
    <submittedName>
        <fullName evidence="1">Uncharacterized protein</fullName>
    </submittedName>
</protein>
<dbReference type="EMBL" id="CP022605">
    <property type="protein sequence ID" value="ASV88253.1"/>
    <property type="molecule type" value="Genomic_DNA"/>
</dbReference>
<organism evidence="1 2">
    <name type="scientific">Ochrobactrum quorumnocens</name>
    <dbReference type="NCBI Taxonomy" id="271865"/>
    <lineage>
        <taxon>Bacteria</taxon>
        <taxon>Pseudomonadati</taxon>
        <taxon>Pseudomonadota</taxon>
        <taxon>Alphaproteobacteria</taxon>
        <taxon>Hyphomicrobiales</taxon>
        <taxon>Brucellaceae</taxon>
        <taxon>Brucella/Ochrobactrum group</taxon>
        <taxon>Ochrobactrum</taxon>
    </lineage>
</organism>
<accession>A0A248UN42</accession>